<evidence type="ECO:0000313" key="2">
    <source>
        <dbReference type="Proteomes" id="UP000663852"/>
    </source>
</evidence>
<comment type="caution">
    <text evidence="1">The sequence shown here is derived from an EMBL/GenBank/DDBJ whole genome shotgun (WGS) entry which is preliminary data.</text>
</comment>
<protein>
    <submittedName>
        <fullName evidence="1">Uncharacterized protein</fullName>
    </submittedName>
</protein>
<name>A0A815Q9I0_ADIRI</name>
<sequence length="296" mass="34502">MNDQNFLTFTIESDLNEKLNESNVPRMAVIFYSGDRWRYQLREELLNGQNRSETEKLLKESNANLSLARGPLDFVKVNIKIEWFEKDHKYLYKITSINDILSQNEYLQGTRTSIKAIPFFNESMLDAAKISDGATHYCWLNCVNIEGNTIAKNAKVDEISMLLLGGLAYFKRTELDNDYELIYINRFRQSDNGCLICQNDKPWKSEYTQALDDQDRFMSVQHMAFLGENVKYAAFLDANESFVSSIDPKRKWTPTQNWAFLYLFNDDKSPNEKDRFFEILPDPLGRPVSETSHENN</sequence>
<organism evidence="1 2">
    <name type="scientific">Adineta ricciae</name>
    <name type="common">Rotifer</name>
    <dbReference type="NCBI Taxonomy" id="249248"/>
    <lineage>
        <taxon>Eukaryota</taxon>
        <taxon>Metazoa</taxon>
        <taxon>Spiralia</taxon>
        <taxon>Gnathifera</taxon>
        <taxon>Rotifera</taxon>
        <taxon>Eurotatoria</taxon>
        <taxon>Bdelloidea</taxon>
        <taxon>Adinetida</taxon>
        <taxon>Adinetidae</taxon>
        <taxon>Adineta</taxon>
    </lineage>
</organism>
<reference evidence="1" key="1">
    <citation type="submission" date="2021-02" db="EMBL/GenBank/DDBJ databases">
        <authorList>
            <person name="Nowell W R."/>
        </authorList>
    </citation>
    <scope>NUCLEOTIDE SEQUENCE</scope>
</reference>
<evidence type="ECO:0000313" key="1">
    <source>
        <dbReference type="EMBL" id="CAF1460348.1"/>
    </source>
</evidence>
<dbReference type="EMBL" id="CAJNOJ010000473">
    <property type="protein sequence ID" value="CAF1460348.1"/>
    <property type="molecule type" value="Genomic_DNA"/>
</dbReference>
<proteinExistence type="predicted"/>
<dbReference type="Proteomes" id="UP000663852">
    <property type="component" value="Unassembled WGS sequence"/>
</dbReference>
<accession>A0A815Q9I0</accession>
<gene>
    <name evidence="1" type="ORF">EDS130_LOCUS40113</name>
</gene>
<dbReference type="AlphaFoldDB" id="A0A815Q9I0"/>
<dbReference type="OrthoDB" id="9974723at2759"/>